<reference evidence="2 3" key="1">
    <citation type="submission" date="2016-10" db="EMBL/GenBank/DDBJ databases">
        <authorList>
            <person name="de Groot N.N."/>
        </authorList>
    </citation>
    <scope>NUCLEOTIDE SEQUENCE [LARGE SCALE GENOMIC DNA]</scope>
    <source>
        <strain evidence="2 3">CPCC 202699</strain>
    </source>
</reference>
<evidence type="ECO:0000256" key="1">
    <source>
        <dbReference type="SAM" id="MobiDB-lite"/>
    </source>
</evidence>
<dbReference type="EMBL" id="FNON01000011">
    <property type="protein sequence ID" value="SDZ23994.1"/>
    <property type="molecule type" value="Genomic_DNA"/>
</dbReference>
<dbReference type="AlphaFoldDB" id="A0A1H3RE31"/>
<sequence length="1056" mass="115757">MTDASYSFLPWLRTGLSTEIKTTPAPDQRRASIPVALKLRGDALTGKPLEKTIDRPIQLYGPGDVIGIDPRAISRMEPRPFITNVEPNYLAHIEFYEEDFAWRYSPDPPGDHGRVRPWLALLVLAGPKDPQDPGSGEFREGGAPEGPLPFITIKDLAKLPSAAEQGAWAHVHVNGDVAGAVQTESMSGPLNALDSLLRTNPDNACSRLVCPRHLQPSTAYHAFLVPAFETGRLAGLGREQTGVGALDSSWGSHNVDGRMPYYHRWSFTTGTAGDFEYLVRLLEPVDADDRIGRLDFDVHNQAGPLLPPIETPAKIGGILKLGGALRAPRDNDIWDNWDARFTAAEGHEVPPDVTFPHPFQEALAKLINLADDYLDHPPAIAHARLASEDGPAVIGLADEVDPVITPPLYGRWPSRTSRLRPTPEQKNWVHRLNLDPRFRVAANFGTEIVQARQEEFMAAAWDQLGDVLEANKRIRAAQLAVEVGYALQDKHLGSPATMAGFAAQPPRPAGRTLALTAPAHSRVTTPVVSTADDGVAEQLAVGFQVAVSKLTAAPVSPAMRRITRPGTRLVRSLFSPDKPVEALLPKMDAPVNAVTAAAAKRTPPAVVTSTKVTGELHPVPLPDPVESLPNSFDFTLQSPDAPGVPPTADPLHRDSSQASAFKDALRDLHGGWNTADAAARTTPRDPVGVAPLAARVLGKLSSTETVTKTLLSTVKMESARLAPFAERFIEAMAYPVIDLPMYEALRQLSTDKFVPNLGLIPPNTVTLLETDQEFIEAFMVGLNHEMARELLWREYPTDQRGTPFRQFWDPRPGDGRTTREQLYDIPALDKWDPLSKLGEHDNRELPGEKQENELVLVIRGELLKKYPNAAIYAQRAAWRPDNDHPDPKQERFPVEPRDPDKPTFDEIRLPIYEAKVDPDLTLLGFDLTKTEAKGRPPTAADPKGDPGWFFVIKERPGEPRFGVDEGKPTDLETWNDLTWENVDPGGRNGFIKLDGAAEVSIVDLSDAVDDVEKEAQHGEDTAIPTWSGRLSAADIAYILFQAPVLMAVHAQEMLPK</sequence>
<feature type="compositionally biased region" description="Basic and acidic residues" evidence="1">
    <location>
        <begin position="878"/>
        <end position="904"/>
    </location>
</feature>
<organism evidence="2 3">
    <name type="scientific">Amycolatopsis xylanica</name>
    <dbReference type="NCBI Taxonomy" id="589385"/>
    <lineage>
        <taxon>Bacteria</taxon>
        <taxon>Bacillati</taxon>
        <taxon>Actinomycetota</taxon>
        <taxon>Actinomycetes</taxon>
        <taxon>Pseudonocardiales</taxon>
        <taxon>Pseudonocardiaceae</taxon>
        <taxon>Amycolatopsis</taxon>
    </lineage>
</organism>
<feature type="region of interest" description="Disordered" evidence="1">
    <location>
        <begin position="877"/>
        <end position="904"/>
    </location>
</feature>
<name>A0A1H3RE31_9PSEU</name>
<evidence type="ECO:0000313" key="2">
    <source>
        <dbReference type="EMBL" id="SDZ23994.1"/>
    </source>
</evidence>
<dbReference type="STRING" id="589385.SAMN05421504_11138"/>
<dbReference type="OrthoDB" id="9816502at2"/>
<accession>A0A1H3RE31</accession>
<evidence type="ECO:0000313" key="3">
    <source>
        <dbReference type="Proteomes" id="UP000199515"/>
    </source>
</evidence>
<dbReference type="RefSeq" id="WP_091297685.1">
    <property type="nucleotide sequence ID" value="NZ_FNON01000011.1"/>
</dbReference>
<keyword evidence="3" id="KW-1185">Reference proteome</keyword>
<gene>
    <name evidence="2" type="ORF">SAMN05421504_11138</name>
</gene>
<dbReference type="Proteomes" id="UP000199515">
    <property type="component" value="Unassembled WGS sequence"/>
</dbReference>
<proteinExistence type="predicted"/>
<protein>
    <submittedName>
        <fullName evidence="2">Uncharacterized protein</fullName>
    </submittedName>
</protein>